<evidence type="ECO:0000256" key="2">
    <source>
        <dbReference type="ARBA" id="ARBA00022679"/>
    </source>
</evidence>
<accession>A0A7I9VT78</accession>
<name>A0A7I9VT78_9BACT</name>
<organism evidence="9 10">
    <name type="scientific">Anaeromyxobacter diazotrophicus</name>
    <dbReference type="NCBI Taxonomy" id="2590199"/>
    <lineage>
        <taxon>Bacteria</taxon>
        <taxon>Pseudomonadati</taxon>
        <taxon>Myxococcota</taxon>
        <taxon>Myxococcia</taxon>
        <taxon>Myxococcales</taxon>
        <taxon>Cystobacterineae</taxon>
        <taxon>Anaeromyxobacteraceae</taxon>
        <taxon>Anaeromyxobacter</taxon>
    </lineage>
</organism>
<comment type="catalytic activity">
    <reaction evidence="7">
        <text>DNA(n) + a 2'-deoxyribonucleoside 5'-triphosphate = DNA(n+1) + diphosphate</text>
        <dbReference type="Rhea" id="RHEA:22508"/>
        <dbReference type="Rhea" id="RHEA-COMP:17339"/>
        <dbReference type="Rhea" id="RHEA-COMP:17340"/>
        <dbReference type="ChEBI" id="CHEBI:33019"/>
        <dbReference type="ChEBI" id="CHEBI:61560"/>
        <dbReference type="ChEBI" id="CHEBI:173112"/>
        <dbReference type="EC" id="2.7.7.7"/>
    </reaction>
</comment>
<dbReference type="GO" id="GO:0003887">
    <property type="term" value="F:DNA-directed DNA polymerase activity"/>
    <property type="evidence" value="ECO:0007669"/>
    <property type="project" value="UniProtKB-KW"/>
</dbReference>
<evidence type="ECO:0000256" key="3">
    <source>
        <dbReference type="ARBA" id="ARBA00022695"/>
    </source>
</evidence>
<dbReference type="SUPFAM" id="SSF48019">
    <property type="entry name" value="post-AAA+ oligomerization domain-like"/>
    <property type="match status" value="1"/>
</dbReference>
<keyword evidence="2" id="KW-0808">Transferase</keyword>
<dbReference type="PANTHER" id="PTHR34388:SF1">
    <property type="entry name" value="DNA POLYMERASE III SUBUNIT DELTA"/>
    <property type="match status" value="1"/>
</dbReference>
<keyword evidence="4" id="KW-0235">DNA replication</keyword>
<dbReference type="GO" id="GO:0003677">
    <property type="term" value="F:DNA binding"/>
    <property type="evidence" value="ECO:0007669"/>
    <property type="project" value="InterPro"/>
</dbReference>
<proteinExistence type="inferred from homology"/>
<comment type="caution">
    <text evidence="9">The sequence shown here is derived from an EMBL/GenBank/DDBJ whole genome shotgun (WGS) entry which is preliminary data.</text>
</comment>
<dbReference type="PANTHER" id="PTHR34388">
    <property type="entry name" value="DNA POLYMERASE III SUBUNIT DELTA"/>
    <property type="match status" value="1"/>
</dbReference>
<evidence type="ECO:0000256" key="1">
    <source>
        <dbReference type="ARBA" id="ARBA00012417"/>
    </source>
</evidence>
<dbReference type="Proteomes" id="UP000503640">
    <property type="component" value="Unassembled WGS sequence"/>
</dbReference>
<keyword evidence="5" id="KW-0239">DNA-directed DNA polymerase</keyword>
<dbReference type="EMBL" id="BJTG01000011">
    <property type="protein sequence ID" value="GEJ59147.1"/>
    <property type="molecule type" value="Genomic_DNA"/>
</dbReference>
<evidence type="ECO:0000313" key="9">
    <source>
        <dbReference type="EMBL" id="GEJ59147.1"/>
    </source>
</evidence>
<keyword evidence="3" id="KW-0548">Nucleotidyltransferase</keyword>
<dbReference type="AlphaFoldDB" id="A0A7I9VT78"/>
<dbReference type="EC" id="2.7.7.7" evidence="1"/>
<reference evidence="10" key="1">
    <citation type="journal article" date="2020" name="Appl. Environ. Microbiol.">
        <title>Diazotrophic Anaeromyxobacter Isolates from Soils.</title>
        <authorList>
            <person name="Masuda Y."/>
            <person name="Yamanaka H."/>
            <person name="Xu Z.X."/>
            <person name="Shiratori Y."/>
            <person name="Aono T."/>
            <person name="Amachi S."/>
            <person name="Senoo K."/>
            <person name="Itoh H."/>
        </authorList>
    </citation>
    <scope>NUCLEOTIDE SEQUENCE [LARGE SCALE GENOMIC DNA]</scope>
    <source>
        <strain evidence="10">R267</strain>
    </source>
</reference>
<protein>
    <recommendedName>
        <fullName evidence="1">DNA-directed DNA polymerase</fullName>
        <ecNumber evidence="1">2.7.7.7</ecNumber>
    </recommendedName>
</protein>
<dbReference type="InterPro" id="IPR005790">
    <property type="entry name" value="DNA_polIII_delta"/>
</dbReference>
<dbReference type="NCBIfam" id="TIGR01128">
    <property type="entry name" value="holA"/>
    <property type="match status" value="1"/>
</dbReference>
<dbReference type="Gene3D" id="3.40.50.300">
    <property type="entry name" value="P-loop containing nucleotide triphosphate hydrolases"/>
    <property type="match status" value="1"/>
</dbReference>
<dbReference type="GO" id="GO:0009360">
    <property type="term" value="C:DNA polymerase III complex"/>
    <property type="evidence" value="ECO:0007669"/>
    <property type="project" value="TreeGrafter"/>
</dbReference>
<dbReference type="Pfam" id="PF21694">
    <property type="entry name" value="DNA_pol3_delta_C"/>
    <property type="match status" value="1"/>
</dbReference>
<feature type="domain" description="DNA polymerase III delta subunit-like C-terminal" evidence="8">
    <location>
        <begin position="315"/>
        <end position="443"/>
    </location>
</feature>
<keyword evidence="10" id="KW-1185">Reference proteome</keyword>
<dbReference type="RefSeq" id="WP_176068380.1">
    <property type="nucleotide sequence ID" value="NZ_BJTG01000011.1"/>
</dbReference>
<evidence type="ECO:0000256" key="6">
    <source>
        <dbReference type="ARBA" id="ARBA00034754"/>
    </source>
</evidence>
<comment type="similarity">
    <text evidence="6">Belongs to the DNA polymerase HolA subunit family.</text>
</comment>
<dbReference type="Gene3D" id="1.10.8.60">
    <property type="match status" value="1"/>
</dbReference>
<evidence type="ECO:0000256" key="4">
    <source>
        <dbReference type="ARBA" id="ARBA00022705"/>
    </source>
</evidence>
<evidence type="ECO:0000313" key="10">
    <source>
        <dbReference type="Proteomes" id="UP000503640"/>
    </source>
</evidence>
<dbReference type="Gene3D" id="1.20.272.10">
    <property type="match status" value="1"/>
</dbReference>
<dbReference type="GO" id="GO:0006261">
    <property type="term" value="P:DNA-templated DNA replication"/>
    <property type="evidence" value="ECO:0007669"/>
    <property type="project" value="TreeGrafter"/>
</dbReference>
<dbReference type="InterPro" id="IPR048466">
    <property type="entry name" value="DNA_pol3_delta-like_C"/>
</dbReference>
<evidence type="ECO:0000256" key="5">
    <source>
        <dbReference type="ARBA" id="ARBA00022932"/>
    </source>
</evidence>
<gene>
    <name evidence="9" type="ORF">AMYX_38880</name>
</gene>
<evidence type="ECO:0000256" key="7">
    <source>
        <dbReference type="ARBA" id="ARBA00049244"/>
    </source>
</evidence>
<dbReference type="InterPro" id="IPR008921">
    <property type="entry name" value="DNA_pol3_clamp-load_cplx_C"/>
</dbReference>
<sequence length="455" mass="48301">MASFGKGRPARKAEGATLELCLDEARAGRPAPVYLFEGDAYLAGRAARELAQALVPEAQRDLNVVELDAAASPAEVAAELATRGLFSGPEARKVVLVLEPAFLTSKEDGGGPFANAREAWKKGRQREGARKLLALAAKAGWKAEALAGDGAPTAAEWKKELGVEGADLEFVREAAAWAVEKEMRSPRDDASALDAALAAGLPPGHVLVVASGKVDGRLPLVKRLAAAGRRVALAIGTEGTWDAQRPVLRPVLEGLLAGTGKTIDRAAEERLAALVGADARTLASEVAKLVAHAGDRKTIGAADVDALVTRVAEDPFFALGNAVEAKDLPLALAVLDRSLADGAHPIMLLGMLASAVRRLVVERERGRRAAGERRIASYDAWQAQVLPHIPEEELGSKKPYGFWMKYQAAQRYSRAALLRGLRDLADADLAMKSGADERPLLERALWRLMAADTRG</sequence>
<evidence type="ECO:0000259" key="8">
    <source>
        <dbReference type="Pfam" id="PF21694"/>
    </source>
</evidence>
<dbReference type="InterPro" id="IPR027417">
    <property type="entry name" value="P-loop_NTPase"/>
</dbReference>